<feature type="transmembrane region" description="Helical" evidence="1">
    <location>
        <begin position="90"/>
        <end position="111"/>
    </location>
</feature>
<dbReference type="SMART" id="SM00014">
    <property type="entry name" value="acidPPc"/>
    <property type="match status" value="1"/>
</dbReference>
<keyword evidence="4" id="KW-1185">Reference proteome</keyword>
<dbReference type="EMBL" id="CP003169">
    <property type="protein sequence ID" value="AEV72018.1"/>
    <property type="molecule type" value="Genomic_DNA"/>
</dbReference>
<accession>G8RGQ3</accession>
<proteinExistence type="predicted"/>
<evidence type="ECO:0000313" key="3">
    <source>
        <dbReference type="EMBL" id="AEV72018.1"/>
    </source>
</evidence>
<dbReference type="Pfam" id="PF01569">
    <property type="entry name" value="PAP2"/>
    <property type="match status" value="1"/>
</dbReference>
<dbReference type="SUPFAM" id="SSF48317">
    <property type="entry name" value="Acid phosphatase/Vanadium-dependent haloperoxidase"/>
    <property type="match status" value="1"/>
</dbReference>
<feature type="transmembrane region" description="Helical" evidence="1">
    <location>
        <begin position="185"/>
        <end position="203"/>
    </location>
</feature>
<feature type="transmembrane region" description="Helical" evidence="1">
    <location>
        <begin position="64"/>
        <end position="83"/>
    </location>
</feature>
<dbReference type="InterPro" id="IPR000326">
    <property type="entry name" value="PAP2/HPO"/>
</dbReference>
<dbReference type="InterPro" id="IPR036938">
    <property type="entry name" value="PAP2/HPO_sf"/>
</dbReference>
<dbReference type="STRING" id="710685.MycrhN_1401"/>
<keyword evidence="1" id="KW-1133">Transmembrane helix</keyword>
<evidence type="ECO:0000256" key="1">
    <source>
        <dbReference type="SAM" id="Phobius"/>
    </source>
</evidence>
<keyword evidence="1" id="KW-0812">Transmembrane</keyword>
<protein>
    <submittedName>
        <fullName evidence="3">Membrane-associated phospholipid phosphatase</fullName>
    </submittedName>
</protein>
<organism evidence="3 4">
    <name type="scientific">Mycolicibacterium rhodesiae (strain NBB3)</name>
    <name type="common">Mycobacterium rhodesiae</name>
    <dbReference type="NCBI Taxonomy" id="710685"/>
    <lineage>
        <taxon>Bacteria</taxon>
        <taxon>Bacillati</taxon>
        <taxon>Actinomycetota</taxon>
        <taxon>Actinomycetes</taxon>
        <taxon>Mycobacteriales</taxon>
        <taxon>Mycobacteriaceae</taxon>
        <taxon>Mycolicibacterium</taxon>
    </lineage>
</organism>
<feature type="transmembrane region" description="Helical" evidence="1">
    <location>
        <begin position="158"/>
        <end position="179"/>
    </location>
</feature>
<dbReference type="AlphaFoldDB" id="G8RGQ3"/>
<dbReference type="HOGENOM" id="CLU_072573_5_0_11"/>
<evidence type="ECO:0000313" key="4">
    <source>
        <dbReference type="Proteomes" id="UP000005442"/>
    </source>
</evidence>
<dbReference type="KEGG" id="mrh:MycrhN_1401"/>
<dbReference type="eggNOG" id="COG0671">
    <property type="taxonomic scope" value="Bacteria"/>
</dbReference>
<gene>
    <name evidence="3" type="ordered locus">MycrhN_1401</name>
</gene>
<dbReference type="Proteomes" id="UP000005442">
    <property type="component" value="Chromosome"/>
</dbReference>
<reference evidence="3 4" key="1">
    <citation type="submission" date="2011-12" db="EMBL/GenBank/DDBJ databases">
        <title>Complete sequence of Mycobacterium rhodesiae NBB3.</title>
        <authorList>
            <consortium name="US DOE Joint Genome Institute"/>
            <person name="Lucas S."/>
            <person name="Han J."/>
            <person name="Lapidus A."/>
            <person name="Cheng J.-F."/>
            <person name="Goodwin L."/>
            <person name="Pitluck S."/>
            <person name="Peters L."/>
            <person name="Mikhailova N."/>
            <person name="Gu W."/>
            <person name="Detter J.C."/>
            <person name="Han C."/>
            <person name="Tapia R."/>
            <person name="Land M."/>
            <person name="Hauser L."/>
            <person name="Kyrpides N."/>
            <person name="Ivanova N."/>
            <person name="Pagani I."/>
            <person name="Mattes T."/>
            <person name="Holmes A."/>
            <person name="Rutledge P."/>
            <person name="Paulsen I."/>
            <person name="Coleman N."/>
            <person name="Woyke T."/>
        </authorList>
    </citation>
    <scope>NUCLEOTIDE SEQUENCE [LARGE SCALE GENOMIC DNA]</scope>
    <source>
        <strain evidence="3 4">NBB3</strain>
    </source>
</reference>
<feature type="domain" description="Phosphatidic acid phosphatase type 2/haloperoxidase" evidence="2">
    <location>
        <begin position="89"/>
        <end position="200"/>
    </location>
</feature>
<dbReference type="Gene3D" id="1.20.144.10">
    <property type="entry name" value="Phosphatidic acid phosphatase type 2/haloperoxidase"/>
    <property type="match status" value="1"/>
</dbReference>
<dbReference type="OrthoDB" id="5289372at2"/>
<keyword evidence="1" id="KW-0472">Membrane</keyword>
<name>G8RGQ3_MYCRN</name>
<evidence type="ECO:0000259" key="2">
    <source>
        <dbReference type="SMART" id="SM00014"/>
    </source>
</evidence>
<dbReference type="RefSeq" id="WP_014209833.1">
    <property type="nucleotide sequence ID" value="NC_016604.1"/>
</dbReference>
<dbReference type="PANTHER" id="PTHR14969">
    <property type="entry name" value="SPHINGOSINE-1-PHOSPHATE PHOSPHOHYDROLASE"/>
    <property type="match status" value="1"/>
</dbReference>
<dbReference type="PANTHER" id="PTHR14969:SF13">
    <property type="entry name" value="AT30094P"/>
    <property type="match status" value="1"/>
</dbReference>
<feature type="transmembrane region" description="Helical" evidence="1">
    <location>
        <begin position="7"/>
        <end position="26"/>
    </location>
</feature>
<sequence>MTSRTRWLVASTAAAVAVYALMWVGYVSQWTWLTGMDSLALDRAHDYGVAHPGWVTGWDVFCTVLGPNAFRLVGLVVVVVALWRRHFRVAVFVLIAEGLSGPLVELSKYLADRPRPITALVFAQSSSFPSGHAVGVMVGVLVLLTVAWPVLHPPLRGWLVALGALLVIAIGVGRVVLNVHHPSDVIAGWALGYAYFVVCLLLVPPRRRITAIADTPEALGTARGRWRR</sequence>
<feature type="transmembrane region" description="Helical" evidence="1">
    <location>
        <begin position="131"/>
        <end position="151"/>
    </location>
</feature>